<keyword evidence="2" id="KW-1185">Reference proteome</keyword>
<evidence type="ECO:0000313" key="1">
    <source>
        <dbReference type="EMBL" id="KAJ9052284.1"/>
    </source>
</evidence>
<accession>A0ACC2RQC1</accession>
<reference evidence="1" key="1">
    <citation type="submission" date="2022-04" db="EMBL/GenBank/DDBJ databases">
        <title>Genome of the entomopathogenic fungus Entomophthora muscae.</title>
        <authorList>
            <person name="Elya C."/>
            <person name="Lovett B.R."/>
            <person name="Lee E."/>
            <person name="Macias A.M."/>
            <person name="Hajek A.E."/>
            <person name="De Bivort B.L."/>
            <person name="Kasson M.T."/>
            <person name="De Fine Licht H.H."/>
            <person name="Stajich J.E."/>
        </authorList>
    </citation>
    <scope>NUCLEOTIDE SEQUENCE</scope>
    <source>
        <strain evidence="1">Berkeley</strain>
    </source>
</reference>
<comment type="caution">
    <text evidence="1">The sequence shown here is derived from an EMBL/GenBank/DDBJ whole genome shotgun (WGS) entry which is preliminary data.</text>
</comment>
<protein>
    <submittedName>
        <fullName evidence="1">Uncharacterized protein</fullName>
    </submittedName>
</protein>
<dbReference type="Proteomes" id="UP001165960">
    <property type="component" value="Unassembled WGS sequence"/>
</dbReference>
<dbReference type="EMBL" id="QTSX02006714">
    <property type="protein sequence ID" value="KAJ9052284.1"/>
    <property type="molecule type" value="Genomic_DNA"/>
</dbReference>
<evidence type="ECO:0000313" key="2">
    <source>
        <dbReference type="Proteomes" id="UP001165960"/>
    </source>
</evidence>
<organism evidence="1 2">
    <name type="scientific">Entomophthora muscae</name>
    <dbReference type="NCBI Taxonomy" id="34485"/>
    <lineage>
        <taxon>Eukaryota</taxon>
        <taxon>Fungi</taxon>
        <taxon>Fungi incertae sedis</taxon>
        <taxon>Zoopagomycota</taxon>
        <taxon>Entomophthoromycotina</taxon>
        <taxon>Entomophthoromycetes</taxon>
        <taxon>Entomophthorales</taxon>
        <taxon>Entomophthoraceae</taxon>
        <taxon>Entomophthora</taxon>
    </lineage>
</organism>
<name>A0ACC2RQC1_9FUNG</name>
<proteinExistence type="predicted"/>
<sequence>MSDSDKNFPPQGYASLNALSPGSSTKIVAVVASSKPPKRTRQGEHMITCFLADTTLAPGVEVMTNLFRKKADFIPNLKAGSLIELRGAKVQIFNGRTQILAACNSFLIIHEEDITCEHKALPPLIRDYANVLKQWWITKSTCHVPETIQTPLINKAAPTDIPNYVPTQKFRSFQSARAGIFIDIAVEVVVVASQSSRLTEIVVTDYTENKAAKPSSRQIEEGVGASGRRIDFTVTLWDEHASSRYILGVKKGARLLLLNCKVKLSPLGIIELSMHGEKRDVSKNIYPLAESLSHELSTRKASLIQELKDLKEPQDGLPSMTRLTCIDFPEAPLCDVEQILECTNVPNHYRTKGRITEVWPGNDDSGISAFCRRVCTDCEAPAAADLTGCQAGCSSSFSWIYQFAFKLAPLNQDSPALPVLVSHQDAVDFLVDMPPENLENNLDLRYKLKSRLRCLVGKEVDLCILAYNPDQQDKWSVAYRLFATQLSPELIKKTS</sequence>
<gene>
    <name evidence="1" type="ORF">DSO57_1035757</name>
</gene>